<accession>A0A9Q4ALE7</accession>
<gene>
    <name evidence="1" type="ORF">NF348_01480</name>
</gene>
<protein>
    <submittedName>
        <fullName evidence="1">Uncharacterized protein</fullName>
    </submittedName>
</protein>
<comment type="caution">
    <text evidence="1">The sequence shown here is derived from an EMBL/GenBank/DDBJ whole genome shotgun (WGS) entry which is preliminary data.</text>
</comment>
<organism evidence="1 2">
    <name type="scientific">Devosia ureilytica</name>
    <dbReference type="NCBI Taxonomy" id="2952754"/>
    <lineage>
        <taxon>Bacteria</taxon>
        <taxon>Pseudomonadati</taxon>
        <taxon>Pseudomonadota</taxon>
        <taxon>Alphaproteobacteria</taxon>
        <taxon>Hyphomicrobiales</taxon>
        <taxon>Devosiaceae</taxon>
        <taxon>Devosia</taxon>
    </lineage>
</organism>
<reference evidence="1" key="1">
    <citation type="submission" date="2022-06" db="EMBL/GenBank/DDBJ databases">
        <title>Devosia sp. XJ19-45 genome assembly.</title>
        <authorList>
            <person name="Li B."/>
            <person name="Cai M."/>
            <person name="Nie G."/>
            <person name="Li W."/>
        </authorList>
    </citation>
    <scope>NUCLEOTIDE SEQUENCE</scope>
    <source>
        <strain evidence="1">XJ19-45</strain>
    </source>
</reference>
<dbReference type="AlphaFoldDB" id="A0A9Q4ALE7"/>
<proteinExistence type="predicted"/>
<keyword evidence="2" id="KW-1185">Reference proteome</keyword>
<evidence type="ECO:0000313" key="2">
    <source>
        <dbReference type="Proteomes" id="UP001060275"/>
    </source>
</evidence>
<dbReference type="Proteomes" id="UP001060275">
    <property type="component" value="Unassembled WGS sequence"/>
</dbReference>
<sequence length="297" mass="32780">MALTAADVQTEMAMLWCTTFTEADYPRCRQIAFDMVEQALREGLDEPLFAYKSIAQSLHFLGDHAGAGHMAEKVRAQATGLIECTAVHPYISMGIILARIAAIRGEHSEAADIARDVLDRSRRDNPVAICQSLALACLPSAIWAENEGAARGYVIDLIEEAEIDQLNYWRVWGQRVSQAIDLRFNSRTTADGITEIEGVDALLADHLATIDGRAISQLALRRVLNRMVGWSAPEVIRNQAAIAIWYDPLDARRQLDEARRLAVEQNAGTWLARIDETESALAASFRPKDRGSPPRGG</sequence>
<dbReference type="RefSeq" id="WP_254673026.1">
    <property type="nucleotide sequence ID" value="NZ_JAMZCU010000001.1"/>
</dbReference>
<dbReference type="EMBL" id="JAMWDU010000001">
    <property type="protein sequence ID" value="MCP8885767.1"/>
    <property type="molecule type" value="Genomic_DNA"/>
</dbReference>
<name>A0A9Q4ALE7_9HYPH</name>
<evidence type="ECO:0000313" key="1">
    <source>
        <dbReference type="EMBL" id="MCP8885767.1"/>
    </source>
</evidence>